<dbReference type="Proteomes" id="UP000248536">
    <property type="component" value="Chromosome"/>
</dbReference>
<sequence>MLRSDLSTSEYNSYYHNYILALPDVALMDELKDGKEQLLSFVGTIPNERLNYAYAVGKWTVAQVLMHIVDAERIFQYRALRFARNDKTPLVGFEQDNFVLESTADIRTKKEILNEYRTVREATISLFASFDDIVLKRMGTASGSGMSVRAMGFIICGHQTHHLKIIGERYL</sequence>
<dbReference type="Gene3D" id="1.20.120.450">
    <property type="entry name" value="dinb family like domain"/>
    <property type="match status" value="1"/>
</dbReference>
<evidence type="ECO:0000313" key="2">
    <source>
        <dbReference type="EMBL" id="AWX46021.1"/>
    </source>
</evidence>
<evidence type="ECO:0000259" key="1">
    <source>
        <dbReference type="Pfam" id="PF12867"/>
    </source>
</evidence>
<protein>
    <recommendedName>
        <fullName evidence="1">DinB-like domain-containing protein</fullName>
    </recommendedName>
</protein>
<organism evidence="2 3">
    <name type="scientific">Flagellimonas maritima</name>
    <dbReference type="NCBI Taxonomy" id="1383885"/>
    <lineage>
        <taxon>Bacteria</taxon>
        <taxon>Pseudomonadati</taxon>
        <taxon>Bacteroidota</taxon>
        <taxon>Flavobacteriia</taxon>
        <taxon>Flavobacteriales</taxon>
        <taxon>Flavobacteriaceae</taxon>
        <taxon>Flagellimonas</taxon>
    </lineage>
</organism>
<dbReference type="AlphaFoldDB" id="A0A2Z4LVT4"/>
<dbReference type="Pfam" id="PF12867">
    <property type="entry name" value="DinB_2"/>
    <property type="match status" value="1"/>
</dbReference>
<name>A0A2Z4LVT4_9FLAO</name>
<proteinExistence type="predicted"/>
<keyword evidence="3" id="KW-1185">Reference proteome</keyword>
<feature type="domain" description="DinB-like" evidence="1">
    <location>
        <begin position="33"/>
        <end position="166"/>
    </location>
</feature>
<dbReference type="RefSeq" id="WP_112379353.1">
    <property type="nucleotide sequence ID" value="NZ_CP030104.1"/>
</dbReference>
<evidence type="ECO:0000313" key="3">
    <source>
        <dbReference type="Proteomes" id="UP000248536"/>
    </source>
</evidence>
<dbReference type="OrthoDB" id="9793216at2"/>
<gene>
    <name evidence="2" type="ORF">HME9304_03053</name>
</gene>
<reference evidence="2 3" key="1">
    <citation type="submission" date="2018-06" db="EMBL/GenBank/DDBJ databases">
        <title>Spongiibacterium sp. HME9304 Genome sequencing and assembly.</title>
        <authorList>
            <person name="Kang H."/>
            <person name="Kim H."/>
            <person name="Joh K."/>
        </authorList>
    </citation>
    <scope>NUCLEOTIDE SEQUENCE [LARGE SCALE GENOMIC DNA]</scope>
    <source>
        <strain evidence="2 3">HME9304</strain>
    </source>
</reference>
<dbReference type="KEGG" id="spon:HME9304_03053"/>
<accession>A0A2Z4LVT4</accession>
<dbReference type="InterPro" id="IPR034660">
    <property type="entry name" value="DinB/YfiT-like"/>
</dbReference>
<dbReference type="EMBL" id="CP030104">
    <property type="protein sequence ID" value="AWX46021.1"/>
    <property type="molecule type" value="Genomic_DNA"/>
</dbReference>
<dbReference type="InterPro" id="IPR024775">
    <property type="entry name" value="DinB-like"/>
</dbReference>
<dbReference type="SUPFAM" id="SSF109854">
    <property type="entry name" value="DinB/YfiT-like putative metalloenzymes"/>
    <property type="match status" value="1"/>
</dbReference>